<dbReference type="GO" id="GO:0003676">
    <property type="term" value="F:nucleic acid binding"/>
    <property type="evidence" value="ECO:0007669"/>
    <property type="project" value="InterPro"/>
</dbReference>
<dbReference type="Proteomes" id="UP000003936">
    <property type="component" value="Chromosome"/>
</dbReference>
<evidence type="ECO:0000313" key="10">
    <source>
        <dbReference type="Proteomes" id="UP000003936"/>
    </source>
</evidence>
<organism evidence="9 10">
    <name type="scientific">secondary endosymbiont of Ctenarytaina eucalypti</name>
    <dbReference type="NCBI Taxonomy" id="1199245"/>
    <lineage>
        <taxon>Bacteria</taxon>
        <taxon>Pseudomonadati</taxon>
        <taxon>Pseudomonadota</taxon>
        <taxon>Gammaproteobacteria</taxon>
        <taxon>Enterobacterales</taxon>
        <taxon>Enterobacteriaceae</taxon>
        <taxon>aphid secondary symbionts</taxon>
    </lineage>
</organism>
<evidence type="ECO:0000256" key="3">
    <source>
        <dbReference type="ARBA" id="ARBA00012141"/>
    </source>
</evidence>
<evidence type="ECO:0000256" key="2">
    <source>
        <dbReference type="ARBA" id="ARBA00005269"/>
    </source>
</evidence>
<accession>J3TFA1</accession>
<evidence type="ECO:0000256" key="5">
    <source>
        <dbReference type="ARBA" id="ARBA00022603"/>
    </source>
</evidence>
<name>J3TFA1_9ENTR</name>
<dbReference type="EMBL" id="CP003546">
    <property type="protein sequence ID" value="AFP84832.1"/>
    <property type="molecule type" value="Genomic_DNA"/>
</dbReference>
<dbReference type="InterPro" id="IPR002052">
    <property type="entry name" value="DNA_methylase_N6_adenine_CS"/>
</dbReference>
<comment type="function">
    <text evidence="1 8">Specifically methylates the guanine in position 966 of 16S rRNA in the assembled 30S particle.</text>
</comment>
<dbReference type="GO" id="GO:0052913">
    <property type="term" value="F:16S rRNA (guanine(966)-N(2))-methyltransferase activity"/>
    <property type="evidence" value="ECO:0007669"/>
    <property type="project" value="UniProtKB-EC"/>
</dbReference>
<dbReference type="PATRIC" id="fig|1199245.3.peg.527"/>
<protein>
    <recommendedName>
        <fullName evidence="4 8">Ribosomal RNA small subunit methyltransferase D</fullName>
        <ecNumber evidence="3 8">2.1.1.171</ecNumber>
    </recommendedName>
</protein>
<dbReference type="AlphaFoldDB" id="J3TFA1"/>
<dbReference type="KEGG" id="sect:A359_04390"/>
<dbReference type="PANTHER" id="PTHR43542:SF1">
    <property type="entry name" value="METHYLTRANSFERASE"/>
    <property type="match status" value="1"/>
</dbReference>
<proteinExistence type="inferred from homology"/>
<dbReference type="NCBIfam" id="TIGR00095">
    <property type="entry name" value="16S rRNA (guanine(966)-N(2))-methyltransferase RsmD"/>
    <property type="match status" value="1"/>
</dbReference>
<dbReference type="HOGENOM" id="CLU_075826_2_2_6"/>
<evidence type="ECO:0000256" key="1">
    <source>
        <dbReference type="ARBA" id="ARBA00002649"/>
    </source>
</evidence>
<keyword evidence="5 8" id="KW-0489">Methyltransferase</keyword>
<dbReference type="SUPFAM" id="SSF53335">
    <property type="entry name" value="S-adenosyl-L-methionine-dependent methyltransferases"/>
    <property type="match status" value="1"/>
</dbReference>
<dbReference type="PANTHER" id="PTHR43542">
    <property type="entry name" value="METHYLTRANSFERASE"/>
    <property type="match status" value="1"/>
</dbReference>
<dbReference type="EC" id="2.1.1.171" evidence="3 8"/>
<evidence type="ECO:0000256" key="8">
    <source>
        <dbReference type="PIRNR" id="PIRNR004553"/>
    </source>
</evidence>
<comment type="similarity">
    <text evidence="2 8">Belongs to the methyltransferase superfamily. RsmD family.</text>
</comment>
<evidence type="ECO:0000256" key="7">
    <source>
        <dbReference type="ARBA" id="ARBA00048326"/>
    </source>
</evidence>
<dbReference type="PIRSF" id="PIRSF004553">
    <property type="entry name" value="CHP00095"/>
    <property type="match status" value="1"/>
</dbReference>
<keyword evidence="6 8" id="KW-0808">Transferase</keyword>
<dbReference type="STRING" id="1199245.A359_04390"/>
<dbReference type="InterPro" id="IPR029063">
    <property type="entry name" value="SAM-dependent_MTases_sf"/>
</dbReference>
<evidence type="ECO:0000256" key="4">
    <source>
        <dbReference type="ARBA" id="ARBA00013682"/>
    </source>
</evidence>
<keyword evidence="10" id="KW-1185">Reference proteome</keyword>
<dbReference type="CDD" id="cd02440">
    <property type="entry name" value="AdoMet_MTases"/>
    <property type="match status" value="1"/>
</dbReference>
<keyword evidence="8" id="KW-0698">rRNA processing</keyword>
<dbReference type="Pfam" id="PF03602">
    <property type="entry name" value="Cons_hypoth95"/>
    <property type="match status" value="1"/>
</dbReference>
<dbReference type="Gene3D" id="3.40.50.150">
    <property type="entry name" value="Vaccinia Virus protein VP39"/>
    <property type="match status" value="1"/>
</dbReference>
<evidence type="ECO:0000256" key="6">
    <source>
        <dbReference type="ARBA" id="ARBA00022679"/>
    </source>
</evidence>
<sequence length="211" mass="23807">MGPVVFCALMHHKKVISNTNSPRSAGHIRIIGGCWRGRKLPVPNRSGLRPTSDRIRETLFNWLEPVIQKAHCLDCFAGSGALGLEALSRGAASLTLLEQDRSVSSLLVRNLRVLKAQQARVVTTNSLRWLAQTGNTFNLVFIDPPFRQCLINKTVDVLEQYRRLSNGAWIYIETEIEALTLQMPAHWALHRGKVTGQVAYRLYIRHPTKIF</sequence>
<keyword evidence="8" id="KW-0949">S-adenosyl-L-methionine</keyword>
<gene>
    <name evidence="9" type="ORF">A359_04390</name>
</gene>
<dbReference type="InterPro" id="IPR004398">
    <property type="entry name" value="RNA_MeTrfase_RsmD"/>
</dbReference>
<evidence type="ECO:0000313" key="9">
    <source>
        <dbReference type="EMBL" id="AFP84832.1"/>
    </source>
</evidence>
<reference evidence="9 10" key="1">
    <citation type="journal article" date="2012" name="Mol. Biol. Evol.">
        <title>Genome reduction and co-evolution between the primary and secondary bacterial symbionts of psyllids.</title>
        <authorList>
            <person name="Sloan D.B."/>
            <person name="Moran N.A."/>
        </authorList>
    </citation>
    <scope>NUCLEOTIDE SEQUENCE [LARGE SCALE GENOMIC DNA]</scope>
    <source>
        <strain evidence="9">Ceuc_S</strain>
    </source>
</reference>
<dbReference type="PROSITE" id="PS00092">
    <property type="entry name" value="N6_MTASE"/>
    <property type="match status" value="1"/>
</dbReference>
<comment type="catalytic activity">
    <reaction evidence="7 8">
        <text>guanosine(966) in 16S rRNA + S-adenosyl-L-methionine = N(2)-methylguanosine(966) in 16S rRNA + S-adenosyl-L-homocysteine + H(+)</text>
        <dbReference type="Rhea" id="RHEA:23548"/>
        <dbReference type="Rhea" id="RHEA-COMP:10211"/>
        <dbReference type="Rhea" id="RHEA-COMP:10212"/>
        <dbReference type="ChEBI" id="CHEBI:15378"/>
        <dbReference type="ChEBI" id="CHEBI:57856"/>
        <dbReference type="ChEBI" id="CHEBI:59789"/>
        <dbReference type="ChEBI" id="CHEBI:74269"/>
        <dbReference type="ChEBI" id="CHEBI:74481"/>
        <dbReference type="EC" id="2.1.1.171"/>
    </reaction>
</comment>
<dbReference type="NCBIfam" id="NF008157">
    <property type="entry name" value="PRK10909.1"/>
    <property type="match status" value="1"/>
</dbReference>